<gene>
    <name evidence="2" type="ordered locus">UWK_03373</name>
</gene>
<accession>M1PK21</accession>
<feature type="transmembrane region" description="Helical" evidence="1">
    <location>
        <begin position="6"/>
        <end position="23"/>
    </location>
</feature>
<sequence length="118" mass="12729">MSNVIKGVLFSALIFPGAGQIILSRYRRGAVFFVLAFISGILCVTAVVRQAVVMLQDIVAAGEVATIPRVMGIVAEASTTASSVFLKISFFIMFCCWLASVIDAWRIGKELDEKPADI</sequence>
<dbReference type="Proteomes" id="UP000011721">
    <property type="component" value="Chromosome"/>
</dbReference>
<keyword evidence="1" id="KW-1133">Transmembrane helix</keyword>
<dbReference type="HOGENOM" id="CLU_157099_0_0_7"/>
<evidence type="ECO:0008006" key="4">
    <source>
        <dbReference type="Google" id="ProtNLM"/>
    </source>
</evidence>
<keyword evidence="1" id="KW-0812">Transmembrane</keyword>
<feature type="transmembrane region" description="Helical" evidence="1">
    <location>
        <begin position="84"/>
        <end position="105"/>
    </location>
</feature>
<protein>
    <recommendedName>
        <fullName evidence="4">DUF5683 domain-containing protein</fullName>
    </recommendedName>
</protein>
<evidence type="ECO:0000256" key="1">
    <source>
        <dbReference type="SAM" id="Phobius"/>
    </source>
</evidence>
<proteinExistence type="predicted"/>
<evidence type="ECO:0000313" key="2">
    <source>
        <dbReference type="EMBL" id="AGF79890.1"/>
    </source>
</evidence>
<keyword evidence="3" id="KW-1185">Reference proteome</keyword>
<organism evidence="2 3">
    <name type="scientific">Desulfocapsa sulfexigens (strain DSM 10523 / SB164P1)</name>
    <dbReference type="NCBI Taxonomy" id="1167006"/>
    <lineage>
        <taxon>Bacteria</taxon>
        <taxon>Pseudomonadati</taxon>
        <taxon>Thermodesulfobacteriota</taxon>
        <taxon>Desulfobulbia</taxon>
        <taxon>Desulfobulbales</taxon>
        <taxon>Desulfocapsaceae</taxon>
        <taxon>Desulfocapsa</taxon>
    </lineage>
</organism>
<name>M1PK21_DESSD</name>
<evidence type="ECO:0000313" key="3">
    <source>
        <dbReference type="Proteomes" id="UP000011721"/>
    </source>
</evidence>
<dbReference type="RefSeq" id="WP_015405572.1">
    <property type="nucleotide sequence ID" value="NC_020304.1"/>
</dbReference>
<keyword evidence="1" id="KW-0472">Membrane</keyword>
<dbReference type="KEGG" id="dsf:UWK_03373"/>
<dbReference type="EMBL" id="CP003985">
    <property type="protein sequence ID" value="AGF79890.1"/>
    <property type="molecule type" value="Genomic_DNA"/>
</dbReference>
<reference evidence="3" key="1">
    <citation type="journal article" date="2013" name="Stand. Genomic Sci.">
        <title>Complete genome sequence of Desulfocapsa sulfexigens, a marine deltaproteobacterium specialized in disproportionating inorganic sulfur compounds.</title>
        <authorList>
            <person name="Finster K.W."/>
            <person name="Kjeldsen K.U."/>
            <person name="Kube M."/>
            <person name="Reinhardt R."/>
            <person name="Mussmann M."/>
            <person name="Amann R."/>
            <person name="Schreiber L."/>
        </authorList>
    </citation>
    <scope>NUCLEOTIDE SEQUENCE [LARGE SCALE GENOMIC DNA]</scope>
    <source>
        <strain evidence="3">DSM 10523 / SB164P1</strain>
    </source>
</reference>
<feature type="transmembrane region" description="Helical" evidence="1">
    <location>
        <begin position="30"/>
        <end position="48"/>
    </location>
</feature>
<dbReference type="OrthoDB" id="8704084at2"/>
<dbReference type="AlphaFoldDB" id="M1PK21"/>